<organism evidence="1 2">
    <name type="scientific">Araneus ventricosus</name>
    <name type="common">Orbweaver spider</name>
    <name type="synonym">Epeira ventricosa</name>
    <dbReference type="NCBI Taxonomy" id="182803"/>
    <lineage>
        <taxon>Eukaryota</taxon>
        <taxon>Metazoa</taxon>
        <taxon>Ecdysozoa</taxon>
        <taxon>Arthropoda</taxon>
        <taxon>Chelicerata</taxon>
        <taxon>Arachnida</taxon>
        <taxon>Araneae</taxon>
        <taxon>Araneomorphae</taxon>
        <taxon>Entelegynae</taxon>
        <taxon>Araneoidea</taxon>
        <taxon>Araneidae</taxon>
        <taxon>Araneus</taxon>
    </lineage>
</organism>
<dbReference type="EMBL" id="BGPR01000172">
    <property type="protein sequence ID" value="GBM01754.1"/>
    <property type="molecule type" value="Genomic_DNA"/>
</dbReference>
<dbReference type="Proteomes" id="UP000499080">
    <property type="component" value="Unassembled WGS sequence"/>
</dbReference>
<name>A0A4Y2CCN2_ARAVE</name>
<reference evidence="1 2" key="1">
    <citation type="journal article" date="2019" name="Sci. Rep.">
        <title>Orb-weaving spider Araneus ventricosus genome elucidates the spidroin gene catalogue.</title>
        <authorList>
            <person name="Kono N."/>
            <person name="Nakamura H."/>
            <person name="Ohtoshi R."/>
            <person name="Moran D.A.P."/>
            <person name="Shinohara A."/>
            <person name="Yoshida Y."/>
            <person name="Fujiwara M."/>
            <person name="Mori M."/>
            <person name="Tomita M."/>
            <person name="Arakawa K."/>
        </authorList>
    </citation>
    <scope>NUCLEOTIDE SEQUENCE [LARGE SCALE GENOMIC DNA]</scope>
</reference>
<sequence length="101" mass="11211">MGSSTSPQAQELLSDKWKRLRNEGNGPYLVTNRISSCVQKTGFSGHIKSLKFVDKEKTYSSCPCSFPAFAAYVIEVREALWSEGENGLVALLERHGIMDLV</sequence>
<dbReference type="AlphaFoldDB" id="A0A4Y2CCN2"/>
<evidence type="ECO:0000313" key="2">
    <source>
        <dbReference type="Proteomes" id="UP000499080"/>
    </source>
</evidence>
<protein>
    <submittedName>
        <fullName evidence="1">Uncharacterized protein</fullName>
    </submittedName>
</protein>
<evidence type="ECO:0000313" key="1">
    <source>
        <dbReference type="EMBL" id="GBM01754.1"/>
    </source>
</evidence>
<accession>A0A4Y2CCN2</accession>
<gene>
    <name evidence="1" type="ORF">AVEN_271990_1</name>
</gene>
<proteinExistence type="predicted"/>
<dbReference type="OrthoDB" id="6449008at2759"/>
<keyword evidence="2" id="KW-1185">Reference proteome</keyword>
<comment type="caution">
    <text evidence="1">The sequence shown here is derived from an EMBL/GenBank/DDBJ whole genome shotgun (WGS) entry which is preliminary data.</text>
</comment>